<gene>
    <name evidence="1" type="ORF">ACJDTP_21575</name>
</gene>
<name>A0ABW8SB68_9CLOT</name>
<reference evidence="1 2" key="1">
    <citation type="submission" date="2024-11" db="EMBL/GenBank/DDBJ databases">
        <authorList>
            <person name="Heng Y.C."/>
            <person name="Lim A.C.H."/>
            <person name="Lee J.K.Y."/>
            <person name="Kittelmann S."/>
        </authorList>
    </citation>
    <scope>NUCLEOTIDE SEQUENCE [LARGE SCALE GENOMIC DNA]</scope>
    <source>
        <strain evidence="1 2">WILCCON 0112</strain>
    </source>
</reference>
<protein>
    <submittedName>
        <fullName evidence="1">Uncharacterized protein</fullName>
    </submittedName>
</protein>
<dbReference type="RefSeq" id="WP_406762414.1">
    <property type="nucleotide sequence ID" value="NZ_JBJIAB010000037.1"/>
</dbReference>
<accession>A0ABW8SB68</accession>
<comment type="caution">
    <text evidence="1">The sequence shown here is derived from an EMBL/GenBank/DDBJ whole genome shotgun (WGS) entry which is preliminary data.</text>
</comment>
<sequence>MKDWGERLQELLKKERKVDKLFKEYKPKGYFNIDSKLPNKKRDIPMPKVESIRIYEDHTVLLEKLLNNPRVESITISHQRVGEVEPTDIKAKLKEMNENDK</sequence>
<proteinExistence type="predicted"/>
<dbReference type="EMBL" id="JBJIAB010000037">
    <property type="protein sequence ID" value="MFL0167667.1"/>
    <property type="molecule type" value="Genomic_DNA"/>
</dbReference>
<keyword evidence="2" id="KW-1185">Reference proteome</keyword>
<evidence type="ECO:0000313" key="1">
    <source>
        <dbReference type="EMBL" id="MFL0167667.1"/>
    </source>
</evidence>
<dbReference type="Proteomes" id="UP001623600">
    <property type="component" value="Unassembled WGS sequence"/>
</dbReference>
<organism evidence="1 2">
    <name type="scientific">Candidatus Clostridium helianthi</name>
    <dbReference type="NCBI Taxonomy" id="3381660"/>
    <lineage>
        <taxon>Bacteria</taxon>
        <taxon>Bacillati</taxon>
        <taxon>Bacillota</taxon>
        <taxon>Clostridia</taxon>
        <taxon>Eubacteriales</taxon>
        <taxon>Clostridiaceae</taxon>
        <taxon>Clostridium</taxon>
    </lineage>
</organism>
<evidence type="ECO:0000313" key="2">
    <source>
        <dbReference type="Proteomes" id="UP001623600"/>
    </source>
</evidence>